<feature type="region of interest" description="Disordered" evidence="1">
    <location>
        <begin position="1"/>
        <end position="100"/>
    </location>
</feature>
<dbReference type="EMBL" id="JALJOR010000001">
    <property type="protein sequence ID" value="KAK9828687.1"/>
    <property type="molecule type" value="Genomic_DNA"/>
</dbReference>
<sequence>MAARPASCSSSATQPRISAKLPPLPKPPKIVTNSPQAASGNHSPALPGGVRTAKGSSHSPMLNKSPAAVGKAPSAFAFGPGSQIKPGSPSKGKTSSWEAVQEKAKERKRIEIYALNEILRKRAPDGFESTDADEL</sequence>
<organism evidence="2 3">
    <name type="scientific">[Myrmecia] bisecta</name>
    <dbReference type="NCBI Taxonomy" id="41462"/>
    <lineage>
        <taxon>Eukaryota</taxon>
        <taxon>Viridiplantae</taxon>
        <taxon>Chlorophyta</taxon>
        <taxon>core chlorophytes</taxon>
        <taxon>Trebouxiophyceae</taxon>
        <taxon>Trebouxiales</taxon>
        <taxon>Trebouxiaceae</taxon>
        <taxon>Myrmecia</taxon>
    </lineage>
</organism>
<comment type="caution">
    <text evidence="2">The sequence shown here is derived from an EMBL/GenBank/DDBJ whole genome shotgun (WGS) entry which is preliminary data.</text>
</comment>
<name>A0AAW1R4W8_9CHLO</name>
<reference evidence="2 3" key="1">
    <citation type="journal article" date="2024" name="Nat. Commun.">
        <title>Phylogenomics reveals the evolutionary origins of lichenization in chlorophyte algae.</title>
        <authorList>
            <person name="Puginier C."/>
            <person name="Libourel C."/>
            <person name="Otte J."/>
            <person name="Skaloud P."/>
            <person name="Haon M."/>
            <person name="Grisel S."/>
            <person name="Petersen M."/>
            <person name="Berrin J.G."/>
            <person name="Delaux P.M."/>
            <person name="Dal Grande F."/>
            <person name="Keller J."/>
        </authorList>
    </citation>
    <scope>NUCLEOTIDE SEQUENCE [LARGE SCALE GENOMIC DNA]</scope>
    <source>
        <strain evidence="2 3">SAG 2043</strain>
    </source>
</reference>
<evidence type="ECO:0000256" key="1">
    <source>
        <dbReference type="SAM" id="MobiDB-lite"/>
    </source>
</evidence>
<keyword evidence="3" id="KW-1185">Reference proteome</keyword>
<protein>
    <submittedName>
        <fullName evidence="2">Uncharacterized protein</fullName>
    </submittedName>
</protein>
<dbReference type="Proteomes" id="UP001489004">
    <property type="component" value="Unassembled WGS sequence"/>
</dbReference>
<dbReference type="AlphaFoldDB" id="A0AAW1R4W8"/>
<feature type="compositionally biased region" description="Polar residues" evidence="1">
    <location>
        <begin position="31"/>
        <end position="42"/>
    </location>
</feature>
<gene>
    <name evidence="2" type="ORF">WJX72_001525</name>
</gene>
<accession>A0AAW1R4W8</accession>
<feature type="compositionally biased region" description="Polar residues" evidence="1">
    <location>
        <begin position="7"/>
        <end position="16"/>
    </location>
</feature>
<evidence type="ECO:0000313" key="2">
    <source>
        <dbReference type="EMBL" id="KAK9828687.1"/>
    </source>
</evidence>
<evidence type="ECO:0000313" key="3">
    <source>
        <dbReference type="Proteomes" id="UP001489004"/>
    </source>
</evidence>
<feature type="compositionally biased region" description="Low complexity" evidence="1">
    <location>
        <begin position="85"/>
        <end position="96"/>
    </location>
</feature>
<proteinExistence type="predicted"/>